<keyword evidence="2" id="KW-0472">Membrane</keyword>
<dbReference type="AlphaFoldDB" id="A0A0R3UED9"/>
<keyword evidence="2" id="KW-0812">Transmembrane</keyword>
<dbReference type="EMBL" id="UXSR01005191">
    <property type="protein sequence ID" value="VDD79357.1"/>
    <property type="molecule type" value="Genomic_DNA"/>
</dbReference>
<accession>A0A0R3UED9</accession>
<dbReference type="Proteomes" id="UP000267029">
    <property type="component" value="Unassembled WGS sequence"/>
</dbReference>
<feature type="transmembrane region" description="Helical" evidence="2">
    <location>
        <begin position="222"/>
        <end position="247"/>
    </location>
</feature>
<keyword evidence="4" id="KW-1185">Reference proteome</keyword>
<name>A0A0R3UED9_MESCO</name>
<dbReference type="InterPro" id="IPR052954">
    <property type="entry name" value="GPCR-Ligand_Int"/>
</dbReference>
<dbReference type="SUPFAM" id="SSF81321">
    <property type="entry name" value="Family A G protein-coupled receptor-like"/>
    <property type="match status" value="1"/>
</dbReference>
<proteinExistence type="predicted"/>
<feature type="transmembrane region" description="Helical" evidence="2">
    <location>
        <begin position="178"/>
        <end position="198"/>
    </location>
</feature>
<feature type="region of interest" description="Disordered" evidence="1">
    <location>
        <begin position="581"/>
        <end position="603"/>
    </location>
</feature>
<reference evidence="3 4" key="1">
    <citation type="submission" date="2018-10" db="EMBL/GenBank/DDBJ databases">
        <authorList>
            <consortium name="Pathogen Informatics"/>
        </authorList>
    </citation>
    <scope>NUCLEOTIDE SEQUENCE [LARGE SCALE GENOMIC DNA]</scope>
</reference>
<gene>
    <name evidence="3" type="ORF">MCOS_LOCUS5360</name>
</gene>
<evidence type="ECO:0008006" key="5">
    <source>
        <dbReference type="Google" id="ProtNLM"/>
    </source>
</evidence>
<dbReference type="PANTHER" id="PTHR46641">
    <property type="entry name" value="FMRFAMIDE RECEPTOR-RELATED"/>
    <property type="match status" value="1"/>
</dbReference>
<sequence length="603" mass="67233">MVSEFGFFEIFDLMDQYSSLPPVSEIPKKPVQFYYEKAKKLRKYCKPELLNNEEIANYPKFKDWCNYITRFSTCNIAPHPTEFFRLGILFDFSPLNSPVSNTASLSVVATSSAPATIGPQGVFGYSCYDDYLCEPADKGSLFFLVYGAIFTLICSAGLLLNLACLVGFNRSTNRSGATLYFSIICLMDCVYLGIKLALKSTVHLNDVDYSGQVNAYAKRAAYFIPTAVPLLTFSEVVSVWLIVCVLFDRYNYLQRGYFSKSVTSLKRHIRIASVVIGLSFCYSVPKFFEYKAEPNPAIPTGYRVVYTTVGNSTVYRSLMDYLLNIPLEMFLPYLAVGLITCQAVSKMVDLGSSKWKAVTNFCSPSAYCCCGYEFANCFSNSRRKQGNKTPPLATPAATAQTAIPNSVVSHSSTDYIDGHPTTLRALSYTSGGGFDEVANFYGGRQVYYCGIPFEKRSDLMPFYFLVPPPRQTVKETANVVIAVCLGFLLLFTKIPKLVLTALELEKYIEMNEVYTRMTQECLNMAFIIFKPPIYLILGVHFRHALTGLFCCACLYTPVIRGGIASQDGQHHAEAAEHEIIGGDDKQPPKLLIDGRRPDNTEAP</sequence>
<dbReference type="PANTHER" id="PTHR46641:SF2">
    <property type="entry name" value="FMRFAMIDE RECEPTOR"/>
    <property type="match status" value="1"/>
</dbReference>
<organism evidence="3 4">
    <name type="scientific">Mesocestoides corti</name>
    <name type="common">Flatworm</name>
    <dbReference type="NCBI Taxonomy" id="53468"/>
    <lineage>
        <taxon>Eukaryota</taxon>
        <taxon>Metazoa</taxon>
        <taxon>Spiralia</taxon>
        <taxon>Lophotrochozoa</taxon>
        <taxon>Platyhelminthes</taxon>
        <taxon>Cestoda</taxon>
        <taxon>Eucestoda</taxon>
        <taxon>Cyclophyllidea</taxon>
        <taxon>Mesocestoididae</taxon>
        <taxon>Mesocestoides</taxon>
    </lineage>
</organism>
<evidence type="ECO:0000256" key="2">
    <source>
        <dbReference type="SAM" id="Phobius"/>
    </source>
</evidence>
<keyword evidence="2" id="KW-1133">Transmembrane helix</keyword>
<protein>
    <recommendedName>
        <fullName evidence="5">G-protein coupled receptors family 1 profile domain-containing protein</fullName>
    </recommendedName>
</protein>
<feature type="transmembrane region" description="Helical" evidence="2">
    <location>
        <begin position="141"/>
        <end position="166"/>
    </location>
</feature>
<evidence type="ECO:0000256" key="1">
    <source>
        <dbReference type="SAM" id="MobiDB-lite"/>
    </source>
</evidence>
<feature type="transmembrane region" description="Helical" evidence="2">
    <location>
        <begin position="476"/>
        <end position="494"/>
    </location>
</feature>
<evidence type="ECO:0000313" key="3">
    <source>
        <dbReference type="EMBL" id="VDD79357.1"/>
    </source>
</evidence>
<dbReference type="OrthoDB" id="10011262at2759"/>
<evidence type="ECO:0000313" key="4">
    <source>
        <dbReference type="Proteomes" id="UP000267029"/>
    </source>
</evidence>
<dbReference type="Gene3D" id="1.20.1070.10">
    <property type="entry name" value="Rhodopsin 7-helix transmembrane proteins"/>
    <property type="match status" value="1"/>
</dbReference>